<name>A0A4R0V4K1_BIFLL</name>
<dbReference type="RefSeq" id="WP_242668532.1">
    <property type="nucleotide sequence ID" value="NZ_SHPU01000029.1"/>
</dbReference>
<dbReference type="Proteomes" id="UP000292478">
    <property type="component" value="Unassembled WGS sequence"/>
</dbReference>
<accession>A0A4R0V4K1</accession>
<sequence length="93" mass="10336">MNIINSEIETRRKEAPYIYPALQPAFERGYLAGATRQPTEEEIKAACLAIMPYVISQPSQQVFDFLTKATGAYPGQEIVQKVIGAMRGKATEE</sequence>
<evidence type="ECO:0000313" key="1">
    <source>
        <dbReference type="EMBL" id="TCF58250.1"/>
    </source>
</evidence>
<reference evidence="1 2" key="1">
    <citation type="journal article" date="2018" name="Sci. Rep.">
        <title>Genomic diversity and distribution of Bifidobacterium longum subsp. longum across the human lifespan.</title>
        <authorList>
            <person name="Odamaki T."/>
            <person name="Bottacini F."/>
            <person name="Kato K."/>
            <person name="Mitsuyama E."/>
            <person name="Yoshida K."/>
            <person name="Horigome A."/>
            <person name="Xiao J.Z."/>
            <person name="van Sinderen D."/>
        </authorList>
    </citation>
    <scope>NUCLEOTIDE SEQUENCE [LARGE SCALE GENOMIC DNA]</scope>
    <source>
        <strain evidence="1 2">MCC10113</strain>
    </source>
</reference>
<gene>
    <name evidence="1" type="ORF">MCC10113_1059</name>
</gene>
<proteinExistence type="predicted"/>
<dbReference type="EMBL" id="SHTC01000015">
    <property type="protein sequence ID" value="TCF58250.1"/>
    <property type="molecule type" value="Genomic_DNA"/>
</dbReference>
<protein>
    <submittedName>
        <fullName evidence="1">Uncharacterized protein</fullName>
    </submittedName>
</protein>
<organism evidence="1 2">
    <name type="scientific">Bifidobacterium longum subsp. longum</name>
    <dbReference type="NCBI Taxonomy" id="1679"/>
    <lineage>
        <taxon>Bacteria</taxon>
        <taxon>Bacillati</taxon>
        <taxon>Actinomycetota</taxon>
        <taxon>Actinomycetes</taxon>
        <taxon>Bifidobacteriales</taxon>
        <taxon>Bifidobacteriaceae</taxon>
        <taxon>Bifidobacterium</taxon>
    </lineage>
</organism>
<dbReference type="AlphaFoldDB" id="A0A4R0V4K1"/>
<evidence type="ECO:0000313" key="2">
    <source>
        <dbReference type="Proteomes" id="UP000292478"/>
    </source>
</evidence>
<comment type="caution">
    <text evidence="1">The sequence shown here is derived from an EMBL/GenBank/DDBJ whole genome shotgun (WGS) entry which is preliminary data.</text>
</comment>